<evidence type="ECO:0000313" key="1">
    <source>
        <dbReference type="EMBL" id="KNC70984.1"/>
    </source>
</evidence>
<feature type="non-terminal residue" evidence="1">
    <location>
        <position position="48"/>
    </location>
</feature>
<dbReference type="EMBL" id="KQ249779">
    <property type="protein sequence ID" value="KNC70984.1"/>
    <property type="molecule type" value="Genomic_DNA"/>
</dbReference>
<dbReference type="GeneID" id="25916989"/>
<gene>
    <name evidence="1" type="ORF">SARC_16485</name>
</gene>
<dbReference type="RefSeq" id="XP_014144886.1">
    <property type="nucleotide sequence ID" value="XM_014289411.1"/>
</dbReference>
<proteinExistence type="predicted"/>
<name>A0A0L0F2Y7_9EUKA</name>
<reference evidence="1 2" key="1">
    <citation type="submission" date="2011-02" db="EMBL/GenBank/DDBJ databases">
        <title>The Genome Sequence of Sphaeroforma arctica JP610.</title>
        <authorList>
            <consortium name="The Broad Institute Genome Sequencing Platform"/>
            <person name="Russ C."/>
            <person name="Cuomo C."/>
            <person name="Young S.K."/>
            <person name="Zeng Q."/>
            <person name="Gargeya S."/>
            <person name="Alvarado L."/>
            <person name="Berlin A."/>
            <person name="Chapman S.B."/>
            <person name="Chen Z."/>
            <person name="Freedman E."/>
            <person name="Gellesch M."/>
            <person name="Goldberg J."/>
            <person name="Griggs A."/>
            <person name="Gujja S."/>
            <person name="Heilman E."/>
            <person name="Heiman D."/>
            <person name="Howarth C."/>
            <person name="Mehta T."/>
            <person name="Neiman D."/>
            <person name="Pearson M."/>
            <person name="Roberts A."/>
            <person name="Saif S."/>
            <person name="Shea T."/>
            <person name="Shenoy N."/>
            <person name="Sisk P."/>
            <person name="Stolte C."/>
            <person name="Sykes S."/>
            <person name="White J."/>
            <person name="Yandava C."/>
            <person name="Burger G."/>
            <person name="Gray M.W."/>
            <person name="Holland P.W.H."/>
            <person name="King N."/>
            <person name="Lang F.B.F."/>
            <person name="Roger A.J."/>
            <person name="Ruiz-Trillo I."/>
            <person name="Haas B."/>
            <person name="Nusbaum C."/>
            <person name="Birren B."/>
        </authorList>
    </citation>
    <scope>NUCLEOTIDE SEQUENCE [LARGE SCALE GENOMIC DNA]</scope>
    <source>
        <strain evidence="1 2">JP610</strain>
    </source>
</reference>
<dbReference type="AlphaFoldDB" id="A0A0L0F2Y7"/>
<accession>A0A0L0F2Y7</accession>
<dbReference type="Proteomes" id="UP000054560">
    <property type="component" value="Unassembled WGS sequence"/>
</dbReference>
<organism evidence="1 2">
    <name type="scientific">Sphaeroforma arctica JP610</name>
    <dbReference type="NCBI Taxonomy" id="667725"/>
    <lineage>
        <taxon>Eukaryota</taxon>
        <taxon>Ichthyosporea</taxon>
        <taxon>Ichthyophonida</taxon>
        <taxon>Sphaeroforma</taxon>
    </lineage>
</organism>
<evidence type="ECO:0000313" key="2">
    <source>
        <dbReference type="Proteomes" id="UP000054560"/>
    </source>
</evidence>
<protein>
    <submittedName>
        <fullName evidence="1">Uncharacterized protein</fullName>
    </submittedName>
</protein>
<sequence>MDNLFNKAMNYMQPTTGGSGEGVSNDFVGRVVTVQGAKYKVMKQIAEG</sequence>
<keyword evidence="2" id="KW-1185">Reference proteome</keyword>